<dbReference type="InterPro" id="IPR041588">
    <property type="entry name" value="Integrase_H2C2"/>
</dbReference>
<evidence type="ECO:0000256" key="14">
    <source>
        <dbReference type="ARBA" id="ARBA00023125"/>
    </source>
</evidence>
<dbReference type="InterPro" id="IPR012337">
    <property type="entry name" value="RNaseH-like_sf"/>
</dbReference>
<evidence type="ECO:0000256" key="3">
    <source>
        <dbReference type="ARBA" id="ARBA00022679"/>
    </source>
</evidence>
<keyword evidence="22" id="KW-1185">Reference proteome</keyword>
<dbReference type="InterPro" id="IPR043128">
    <property type="entry name" value="Rev_trsase/Diguanyl_cyclase"/>
</dbReference>
<dbReference type="PROSITE" id="PS50158">
    <property type="entry name" value="ZF_CCHC"/>
    <property type="match status" value="1"/>
</dbReference>
<protein>
    <recommendedName>
        <fullName evidence="1">RNA-directed DNA polymerase</fullName>
        <ecNumber evidence="1">2.7.7.49</ecNumber>
    </recommendedName>
</protein>
<name>A0A2Z6MUL3_TRISU</name>
<feature type="region of interest" description="Disordered" evidence="17">
    <location>
        <begin position="44"/>
        <end position="80"/>
    </location>
</feature>
<keyword evidence="6" id="KW-0479">Metal-binding</keyword>
<evidence type="ECO:0000259" key="18">
    <source>
        <dbReference type="PROSITE" id="PS50158"/>
    </source>
</evidence>
<dbReference type="Pfam" id="PF08284">
    <property type="entry name" value="RVP_2"/>
    <property type="match status" value="1"/>
</dbReference>
<dbReference type="GO" id="GO:0008270">
    <property type="term" value="F:zinc ion binding"/>
    <property type="evidence" value="ECO:0007669"/>
    <property type="project" value="UniProtKB-KW"/>
</dbReference>
<dbReference type="FunFam" id="3.30.70.270:FF:000063">
    <property type="entry name" value="Zinc knuckle domaincontaining protein"/>
    <property type="match status" value="1"/>
</dbReference>
<evidence type="ECO:0000259" key="20">
    <source>
        <dbReference type="PROSITE" id="PS50994"/>
    </source>
</evidence>
<dbReference type="EC" id="2.7.7.49" evidence="1"/>
<keyword evidence="13" id="KW-0239">DNA-directed DNA polymerase</keyword>
<dbReference type="CDD" id="cd09274">
    <property type="entry name" value="RNase_HI_RT_Ty3"/>
    <property type="match status" value="1"/>
</dbReference>
<dbReference type="InterPro" id="IPR000477">
    <property type="entry name" value="RT_dom"/>
</dbReference>
<dbReference type="GO" id="GO:0006310">
    <property type="term" value="P:DNA recombination"/>
    <property type="evidence" value="ECO:0007669"/>
    <property type="project" value="UniProtKB-KW"/>
</dbReference>
<evidence type="ECO:0000256" key="11">
    <source>
        <dbReference type="ARBA" id="ARBA00022908"/>
    </source>
</evidence>
<evidence type="ECO:0000256" key="2">
    <source>
        <dbReference type="ARBA" id="ARBA00022670"/>
    </source>
</evidence>
<evidence type="ECO:0000256" key="9">
    <source>
        <dbReference type="ARBA" id="ARBA00022801"/>
    </source>
</evidence>
<dbReference type="PANTHER" id="PTHR37984">
    <property type="entry name" value="PROTEIN CBG26694"/>
    <property type="match status" value="1"/>
</dbReference>
<dbReference type="InterPro" id="IPR001584">
    <property type="entry name" value="Integrase_cat-core"/>
</dbReference>
<dbReference type="Pfam" id="PF24626">
    <property type="entry name" value="SH3_Tf2-1"/>
    <property type="match status" value="1"/>
</dbReference>
<feature type="domain" description="Integrase catalytic" evidence="20">
    <location>
        <begin position="1204"/>
        <end position="1275"/>
    </location>
</feature>
<feature type="compositionally biased region" description="Low complexity" evidence="17">
    <location>
        <begin position="1"/>
        <end position="14"/>
    </location>
</feature>
<dbReference type="GO" id="GO:0004190">
    <property type="term" value="F:aspartic-type endopeptidase activity"/>
    <property type="evidence" value="ECO:0007669"/>
    <property type="project" value="UniProtKB-KW"/>
</dbReference>
<evidence type="ECO:0000313" key="21">
    <source>
        <dbReference type="EMBL" id="GAU28652.1"/>
    </source>
</evidence>
<keyword evidence="2" id="KW-0645">Protease</keyword>
<evidence type="ECO:0000313" key="22">
    <source>
        <dbReference type="Proteomes" id="UP000242715"/>
    </source>
</evidence>
<keyword evidence="10" id="KW-0460">Magnesium</keyword>
<proteinExistence type="predicted"/>
<evidence type="ECO:0000256" key="12">
    <source>
        <dbReference type="ARBA" id="ARBA00022918"/>
    </source>
</evidence>
<evidence type="ECO:0000256" key="7">
    <source>
        <dbReference type="ARBA" id="ARBA00022750"/>
    </source>
</evidence>
<dbReference type="OrthoDB" id="4358334at2759"/>
<dbReference type="SUPFAM" id="SSF50630">
    <property type="entry name" value="Acid proteases"/>
    <property type="match status" value="1"/>
</dbReference>
<dbReference type="InterPro" id="IPR036397">
    <property type="entry name" value="RNaseH_sf"/>
</dbReference>
<dbReference type="PANTHER" id="PTHR37984:SF5">
    <property type="entry name" value="PROTEIN NYNRIN-LIKE"/>
    <property type="match status" value="1"/>
</dbReference>
<dbReference type="GO" id="GO:0003887">
    <property type="term" value="F:DNA-directed DNA polymerase activity"/>
    <property type="evidence" value="ECO:0007669"/>
    <property type="project" value="UniProtKB-KW"/>
</dbReference>
<dbReference type="PROSITE" id="PS50878">
    <property type="entry name" value="RT_POL"/>
    <property type="match status" value="1"/>
</dbReference>
<evidence type="ECO:0000259" key="19">
    <source>
        <dbReference type="PROSITE" id="PS50878"/>
    </source>
</evidence>
<dbReference type="PROSITE" id="PS50994">
    <property type="entry name" value="INTEGRASE"/>
    <property type="match status" value="1"/>
</dbReference>
<dbReference type="GO" id="GO:0003964">
    <property type="term" value="F:RNA-directed DNA polymerase activity"/>
    <property type="evidence" value="ECO:0007669"/>
    <property type="project" value="UniProtKB-KW"/>
</dbReference>
<keyword evidence="3" id="KW-0808">Transferase</keyword>
<keyword evidence="7" id="KW-0064">Aspartyl protease</keyword>
<dbReference type="GO" id="GO:0015074">
    <property type="term" value="P:DNA integration"/>
    <property type="evidence" value="ECO:0007669"/>
    <property type="project" value="UniProtKB-KW"/>
</dbReference>
<sequence>MILQVSAPRRSSFAPRRRQKRHRGRIWVQTRARAQKVRARAQMVRAGAQMSNMAEAPRGRGRGRGRPRRNVAEEEEQPQYQYSDPDANMWAHMMHQQQQFQAQQAQRHEEMVMMFQQQMGNAHTQNTGSAAFREFCRMNPPEFVGEYVPSVAREWIQRMSGILDSMECTELEKVTFATRFLRGAACNWWESVRAYMTASQMEMTWLISDVSSSTITFPRAIGFSADSDDAPTEAWKIKKYRFGLRADIAHDVSMQQVASLGELIQKSYHAESGLEAMRKERFEVNQKRRDSGKYKEQLKPRGSPSKGKQNFSQRSQRACSECGSIHNGECMKGKGVCFHCKQPGHYKNECPKLHGSGGSSGTSRSKGRVYSIDGEQARGNNALIIDVCQLGQSEVVVLFDCGATNSFISVECVMRLGLSSTSLLPPMTVVVATGGKVVSKRVCQNCPVSVAGKIYHVDLICLPLKDMDIVLGMDWLSANTVYIGCAEKNLYVPIDLNAESRALTALLQNTHQLIQYLGAENKCFSIMFTMSSESSLSPSDIPMVREYLDVFPEEINSLPPEREIEFSIDLVPGSQPISVAPYRMSPLELRELKSQLEELLQKHFIRPSVSPWGAPVLLVKKKDGTMRLCIDYRQLNKVTIKNKYLLPRIDDLLDQLRGATIFSKIDLRSRYHQIRIRTSDVSKTAFRTRYGHYEFLVMPFGLANAPAIFMDYMNRIFQPYLDKFVVIFIDDILIYSKDPQEHAEHLRIVLNILREKQLYAKFSKCEFWLSKVKFLGHVISQGGVSVDPSKVEAVLNWERPRTVSEIRSFLGLAGYYRRFILGFSEIALPLTRLTRKGAAFVWDELCENSFNLLKQKLTSAPVLVITDPDKKYVVYCDASNKGLGCVLMQEGAVVAYASRQLKPHEENYPTHDLELAAIIFALKIWRHHLYGVQFALYSDHKSLRYLFDQKELNMRQRRWMEYLKDFDFELNYHPGKANVVADALSRKALYASEILMHQCGLYEKFRDMNLNVTYRKDGVNLNRIELTCDLRSTIGSAQGKDMDLQRRIEKPEFTVADDGVIQFGSTICVPNDADLKRSILEEAHKSGFSIHPGSTKMYHDLKKNYWWSNMKTEIAEFVSRCIVCQQVKIEHQKPAGPLQPLEIPEWKREHITMDFVTGLPRNQKGEDSIWVIVDRLTKSAHFIAVKSTYKASRYAEIFLEEIAMGTRLRMSTSNHPQTDGQSERTIQTLEDMLRACVLEDGGNWRKHLHLIEFAYNNSYHASIGMAPYEALYGRKCRTPLCWTEVGDKGVLGPDIIQETTLKIKSVKEHMRVAQSRQKSYVDHRRRPIEFDEGDQVFLRVTPKLGLRGVFKTKKLAPRYIGPYQILKRVGPVAYQLALPPSMSRMHDVFHVSQLRKFIPDPFVPVELESIDLQPDLTYQPDPIRIVDRDVKALRNKRIPVVKVEWSRAPDSEFTWELESEMMKNYPYLFSGAQGDRGKQAA</sequence>
<dbReference type="SUPFAM" id="SSF53098">
    <property type="entry name" value="Ribonuclease H-like"/>
    <property type="match status" value="1"/>
</dbReference>
<dbReference type="FunFam" id="3.10.10.10:FF:000007">
    <property type="entry name" value="Retrovirus-related Pol polyprotein from transposon 17.6-like Protein"/>
    <property type="match status" value="1"/>
</dbReference>
<dbReference type="CDD" id="cd00303">
    <property type="entry name" value="retropepsin_like"/>
    <property type="match status" value="1"/>
</dbReference>
<dbReference type="Gene3D" id="2.40.70.10">
    <property type="entry name" value="Acid Proteases"/>
    <property type="match status" value="1"/>
</dbReference>
<keyword evidence="4" id="KW-0548">Nucleotidyltransferase</keyword>
<dbReference type="GO" id="GO:0006508">
    <property type="term" value="P:proteolysis"/>
    <property type="evidence" value="ECO:0007669"/>
    <property type="project" value="UniProtKB-KW"/>
</dbReference>
<evidence type="ECO:0000256" key="1">
    <source>
        <dbReference type="ARBA" id="ARBA00012493"/>
    </source>
</evidence>
<dbReference type="InterPro" id="IPR021109">
    <property type="entry name" value="Peptidase_aspartic_dom_sf"/>
</dbReference>
<reference evidence="22" key="1">
    <citation type="journal article" date="2017" name="Front. Plant Sci.">
        <title>Climate Clever Clovers: New Paradigm to Reduce the Environmental Footprint of Ruminants by Breeding Low Methanogenic Forages Utilizing Haplotype Variation.</title>
        <authorList>
            <person name="Kaur P."/>
            <person name="Appels R."/>
            <person name="Bayer P.E."/>
            <person name="Keeble-Gagnere G."/>
            <person name="Wang J."/>
            <person name="Hirakawa H."/>
            <person name="Shirasawa K."/>
            <person name="Vercoe P."/>
            <person name="Stefanova K."/>
            <person name="Durmic Z."/>
            <person name="Nichols P."/>
            <person name="Revell C."/>
            <person name="Isobe S.N."/>
            <person name="Edwards D."/>
            <person name="Erskine W."/>
        </authorList>
    </citation>
    <scope>NUCLEOTIDE SEQUENCE [LARGE SCALE GENOMIC DNA]</scope>
    <source>
        <strain evidence="22">cv. Daliak</strain>
    </source>
</reference>
<dbReference type="Gene3D" id="3.30.70.270">
    <property type="match status" value="2"/>
</dbReference>
<evidence type="ECO:0000256" key="4">
    <source>
        <dbReference type="ARBA" id="ARBA00022695"/>
    </source>
</evidence>
<dbReference type="InterPro" id="IPR041373">
    <property type="entry name" value="RT_RNaseH"/>
</dbReference>
<accession>A0A2Z6MUL3</accession>
<feature type="compositionally biased region" description="Basic and acidic residues" evidence="17">
    <location>
        <begin position="283"/>
        <end position="299"/>
    </location>
</feature>
<keyword evidence="12" id="KW-0695">RNA-directed DNA polymerase</keyword>
<dbReference type="InterPro" id="IPR050951">
    <property type="entry name" value="Retrovirus_Pol_polyprotein"/>
</dbReference>
<dbReference type="Gene3D" id="1.10.340.70">
    <property type="match status" value="1"/>
</dbReference>
<dbReference type="SUPFAM" id="SSF57756">
    <property type="entry name" value="Retrovirus zinc finger-like domains"/>
    <property type="match status" value="1"/>
</dbReference>
<dbReference type="Pfam" id="PF17917">
    <property type="entry name" value="RT_RNaseH"/>
    <property type="match status" value="1"/>
</dbReference>
<feature type="compositionally biased region" description="Basic residues" evidence="17">
    <location>
        <begin position="15"/>
        <end position="24"/>
    </location>
</feature>
<keyword evidence="8" id="KW-0255">Endonuclease</keyword>
<keyword evidence="16" id="KW-0863">Zinc-finger</keyword>
<keyword evidence="15" id="KW-0233">DNA recombination</keyword>
<keyword evidence="9" id="KW-0378">Hydrolase</keyword>
<keyword evidence="14" id="KW-0238">DNA-binding</keyword>
<dbReference type="Gene3D" id="3.30.420.10">
    <property type="entry name" value="Ribonuclease H-like superfamily/Ribonuclease H"/>
    <property type="match status" value="2"/>
</dbReference>
<feature type="domain" description="CCHC-type" evidence="18">
    <location>
        <begin position="337"/>
        <end position="352"/>
    </location>
</feature>
<dbReference type="Pfam" id="PF00098">
    <property type="entry name" value="zf-CCHC"/>
    <property type="match status" value="1"/>
</dbReference>
<dbReference type="FunFam" id="3.10.20.370:FF:000001">
    <property type="entry name" value="Retrovirus-related Pol polyprotein from transposon 17.6-like protein"/>
    <property type="match status" value="1"/>
</dbReference>
<feature type="region of interest" description="Disordered" evidence="17">
    <location>
        <begin position="1"/>
        <end position="24"/>
    </location>
</feature>
<dbReference type="Gene3D" id="4.10.60.10">
    <property type="entry name" value="Zinc finger, CCHC-type"/>
    <property type="match status" value="1"/>
</dbReference>
<evidence type="ECO:0000256" key="10">
    <source>
        <dbReference type="ARBA" id="ARBA00022842"/>
    </source>
</evidence>
<dbReference type="GO" id="GO:0004519">
    <property type="term" value="F:endonuclease activity"/>
    <property type="evidence" value="ECO:0007669"/>
    <property type="project" value="UniProtKB-KW"/>
</dbReference>
<evidence type="ECO:0000256" key="8">
    <source>
        <dbReference type="ARBA" id="ARBA00022759"/>
    </source>
</evidence>
<dbReference type="InterPro" id="IPR001878">
    <property type="entry name" value="Znf_CCHC"/>
</dbReference>
<organism evidence="21 22">
    <name type="scientific">Trifolium subterraneum</name>
    <name type="common">Subterranean clover</name>
    <dbReference type="NCBI Taxonomy" id="3900"/>
    <lineage>
        <taxon>Eukaryota</taxon>
        <taxon>Viridiplantae</taxon>
        <taxon>Streptophyta</taxon>
        <taxon>Embryophyta</taxon>
        <taxon>Tracheophyta</taxon>
        <taxon>Spermatophyta</taxon>
        <taxon>Magnoliopsida</taxon>
        <taxon>eudicotyledons</taxon>
        <taxon>Gunneridae</taxon>
        <taxon>Pentapetalae</taxon>
        <taxon>rosids</taxon>
        <taxon>fabids</taxon>
        <taxon>Fabales</taxon>
        <taxon>Fabaceae</taxon>
        <taxon>Papilionoideae</taxon>
        <taxon>50 kb inversion clade</taxon>
        <taxon>NPAAA clade</taxon>
        <taxon>Hologalegina</taxon>
        <taxon>IRL clade</taxon>
        <taxon>Trifolieae</taxon>
        <taxon>Trifolium</taxon>
    </lineage>
</organism>
<evidence type="ECO:0000256" key="16">
    <source>
        <dbReference type="PROSITE-ProRule" id="PRU00047"/>
    </source>
</evidence>
<evidence type="ECO:0000256" key="17">
    <source>
        <dbReference type="SAM" id="MobiDB-lite"/>
    </source>
</evidence>
<dbReference type="Pfam" id="PF00078">
    <property type="entry name" value="RVT_1"/>
    <property type="match status" value="1"/>
</dbReference>
<evidence type="ECO:0000256" key="13">
    <source>
        <dbReference type="ARBA" id="ARBA00022932"/>
    </source>
</evidence>
<dbReference type="InterPro" id="IPR056924">
    <property type="entry name" value="SH3_Tf2-1"/>
</dbReference>
<dbReference type="InterPro" id="IPR036875">
    <property type="entry name" value="Znf_CCHC_sf"/>
</dbReference>
<evidence type="ECO:0000256" key="15">
    <source>
        <dbReference type="ARBA" id="ARBA00023172"/>
    </source>
</evidence>
<dbReference type="InterPro" id="IPR043502">
    <property type="entry name" value="DNA/RNA_pol_sf"/>
</dbReference>
<keyword evidence="5" id="KW-0540">Nuclease</keyword>
<feature type="region of interest" description="Disordered" evidence="17">
    <location>
        <begin position="283"/>
        <end position="312"/>
    </location>
</feature>
<dbReference type="Proteomes" id="UP000242715">
    <property type="component" value="Unassembled WGS sequence"/>
</dbReference>
<dbReference type="CDD" id="cd01647">
    <property type="entry name" value="RT_LTR"/>
    <property type="match status" value="1"/>
</dbReference>
<evidence type="ECO:0000256" key="5">
    <source>
        <dbReference type="ARBA" id="ARBA00022722"/>
    </source>
</evidence>
<keyword evidence="11" id="KW-0229">DNA integration</keyword>
<dbReference type="Pfam" id="PF17921">
    <property type="entry name" value="Integrase_H2C2"/>
    <property type="match status" value="1"/>
</dbReference>
<gene>
    <name evidence="21" type="ORF">TSUD_159330</name>
</gene>
<dbReference type="GO" id="GO:0003677">
    <property type="term" value="F:DNA binding"/>
    <property type="evidence" value="ECO:0007669"/>
    <property type="project" value="UniProtKB-KW"/>
</dbReference>
<feature type="compositionally biased region" description="Basic residues" evidence="17">
    <location>
        <begin position="59"/>
        <end position="69"/>
    </location>
</feature>
<feature type="domain" description="Reverse transcriptase" evidence="19">
    <location>
        <begin position="600"/>
        <end position="779"/>
    </location>
</feature>
<keyword evidence="16" id="KW-0862">Zinc</keyword>
<dbReference type="SUPFAM" id="SSF56672">
    <property type="entry name" value="DNA/RNA polymerases"/>
    <property type="match status" value="1"/>
</dbReference>
<dbReference type="Gene3D" id="3.10.10.10">
    <property type="entry name" value="HIV Type 1 Reverse Transcriptase, subunit A, domain 1"/>
    <property type="match status" value="1"/>
</dbReference>
<dbReference type="EMBL" id="DF973377">
    <property type="protein sequence ID" value="GAU28652.1"/>
    <property type="molecule type" value="Genomic_DNA"/>
</dbReference>
<dbReference type="SMART" id="SM00343">
    <property type="entry name" value="ZnF_C2HC"/>
    <property type="match status" value="1"/>
</dbReference>
<evidence type="ECO:0000256" key="6">
    <source>
        <dbReference type="ARBA" id="ARBA00022723"/>
    </source>
</evidence>